<dbReference type="InterPro" id="IPR027478">
    <property type="entry name" value="LdcA_N"/>
</dbReference>
<feature type="active site" description="Nucleophile" evidence="6">
    <location>
        <position position="148"/>
    </location>
</feature>
<keyword evidence="5" id="KW-0720">Serine protease</keyword>
<dbReference type="RefSeq" id="WP_007104787.1">
    <property type="nucleotide sequence ID" value="NZ_BAER01000045.1"/>
</dbReference>
<dbReference type="PROSITE" id="PS51318">
    <property type="entry name" value="TAT"/>
    <property type="match status" value="1"/>
</dbReference>
<dbReference type="InterPro" id="IPR027461">
    <property type="entry name" value="Carboxypeptidase_A_C_sf"/>
</dbReference>
<feature type="domain" description="LD-carboxypeptidase N-terminal" evidence="8">
    <location>
        <begin position="51"/>
        <end position="168"/>
    </location>
</feature>
<dbReference type="Pfam" id="PF17676">
    <property type="entry name" value="Peptidase_S66C"/>
    <property type="match status" value="1"/>
</dbReference>
<dbReference type="InterPro" id="IPR006311">
    <property type="entry name" value="TAT_signal"/>
</dbReference>
<feature type="chain" id="PRO_5003901214" evidence="7">
    <location>
        <begin position="27"/>
        <end position="354"/>
    </location>
</feature>
<evidence type="ECO:0000256" key="4">
    <source>
        <dbReference type="ARBA" id="ARBA00022801"/>
    </source>
</evidence>
<dbReference type="AlphaFoldDB" id="K6YJW7"/>
<dbReference type="SUPFAM" id="SSF52317">
    <property type="entry name" value="Class I glutamine amidotransferase-like"/>
    <property type="match status" value="1"/>
</dbReference>
<organism evidence="10 11">
    <name type="scientific">Paraglaciecola polaris LMG 21857</name>
    <dbReference type="NCBI Taxonomy" id="1129793"/>
    <lineage>
        <taxon>Bacteria</taxon>
        <taxon>Pseudomonadati</taxon>
        <taxon>Pseudomonadota</taxon>
        <taxon>Gammaproteobacteria</taxon>
        <taxon>Alteromonadales</taxon>
        <taxon>Alteromonadaceae</taxon>
        <taxon>Paraglaciecola</taxon>
    </lineage>
</organism>
<keyword evidence="4 10" id="KW-0378">Hydrolase</keyword>
<feature type="active site" description="Charge relay system" evidence="6">
    <location>
        <position position="324"/>
    </location>
</feature>
<dbReference type="Gene3D" id="3.40.50.10740">
    <property type="entry name" value="Class I glutamine amidotransferase-like"/>
    <property type="match status" value="1"/>
</dbReference>
<evidence type="ECO:0000256" key="6">
    <source>
        <dbReference type="PIRSR" id="PIRSR028757-1"/>
    </source>
</evidence>
<evidence type="ECO:0000256" key="1">
    <source>
        <dbReference type="ARBA" id="ARBA00010233"/>
    </source>
</evidence>
<evidence type="ECO:0000256" key="7">
    <source>
        <dbReference type="SAM" id="SignalP"/>
    </source>
</evidence>
<keyword evidence="3" id="KW-0645">Protease</keyword>
<sequence length="354" mass="38083">MLDRRGLLKAFICSSLAAAILPSAMANTQGTSTSAVHGLRKPKRLQAGQTIGLIAPSSNTWEDQEIYFAMDIVRSFGFNVKTAAHLFDRSAYLAGSDQDRASDLNAMFADDQVDAIFCLRGGYGSPRILPYLDYALIAQNPKIFLGYSDVTALLNAIYTRSHIMTFHGPIAKQSFTDYTLKQFKSVLFNPSSSMPLADVPPFEAAPGQAELANRLTTVANGKASGVLIGGNLSLMVKLVGSPYEPDYTDKILFLEDVEEAPYRIDGMLTHLMLAGRLDKVAGIVFGKCTDCEAGNGPSFSIEHVLKDRLGNLGVPVLSGVMIGHIDDMATVPIGAMATLDATHQQLTLDESAVL</sequence>
<evidence type="ECO:0000259" key="8">
    <source>
        <dbReference type="Pfam" id="PF02016"/>
    </source>
</evidence>
<dbReference type="PANTHER" id="PTHR30237">
    <property type="entry name" value="MURAMOYLTETRAPEPTIDE CARBOXYPEPTIDASE"/>
    <property type="match status" value="1"/>
</dbReference>
<dbReference type="GO" id="GO:0008236">
    <property type="term" value="F:serine-type peptidase activity"/>
    <property type="evidence" value="ECO:0007669"/>
    <property type="project" value="UniProtKB-KW"/>
</dbReference>
<feature type="domain" description="LD-carboxypeptidase C-terminal" evidence="9">
    <location>
        <begin position="224"/>
        <end position="339"/>
    </location>
</feature>
<evidence type="ECO:0000259" key="9">
    <source>
        <dbReference type="Pfam" id="PF17676"/>
    </source>
</evidence>
<name>K6YJW7_9ALTE</name>
<dbReference type="OrthoDB" id="9807329at2"/>
<dbReference type="EMBL" id="BAER01000045">
    <property type="protein sequence ID" value="GAC33004.1"/>
    <property type="molecule type" value="Genomic_DNA"/>
</dbReference>
<evidence type="ECO:0000256" key="2">
    <source>
        <dbReference type="ARBA" id="ARBA00022645"/>
    </source>
</evidence>
<gene>
    <name evidence="10" type="primary">ldcA</name>
    <name evidence="10" type="ORF">GPLA_2099</name>
</gene>
<dbReference type="InterPro" id="IPR040921">
    <property type="entry name" value="Peptidase_S66C"/>
</dbReference>
<dbReference type="PANTHER" id="PTHR30237:SF2">
    <property type="entry name" value="MUREIN TETRAPEPTIDE CARBOXYPEPTIDASE"/>
    <property type="match status" value="1"/>
</dbReference>
<comment type="similarity">
    <text evidence="1">Belongs to the peptidase S66 family.</text>
</comment>
<evidence type="ECO:0000313" key="11">
    <source>
        <dbReference type="Proteomes" id="UP000006322"/>
    </source>
</evidence>
<evidence type="ECO:0000313" key="10">
    <source>
        <dbReference type="EMBL" id="GAC33004.1"/>
    </source>
</evidence>
<keyword evidence="7" id="KW-0732">Signal</keyword>
<evidence type="ECO:0000256" key="5">
    <source>
        <dbReference type="ARBA" id="ARBA00022825"/>
    </source>
</evidence>
<dbReference type="STRING" id="1129793.GPLA_2099"/>
<dbReference type="InterPro" id="IPR003507">
    <property type="entry name" value="S66_fam"/>
</dbReference>
<feature type="active site" description="Charge relay system" evidence="6">
    <location>
        <position position="255"/>
    </location>
</feature>
<keyword evidence="2 10" id="KW-0121">Carboxypeptidase</keyword>
<dbReference type="SUPFAM" id="SSF141986">
    <property type="entry name" value="LD-carboxypeptidase A C-terminal domain-like"/>
    <property type="match status" value="1"/>
</dbReference>
<dbReference type="InterPro" id="IPR040449">
    <property type="entry name" value="Peptidase_S66_N"/>
</dbReference>
<dbReference type="InterPro" id="IPR029062">
    <property type="entry name" value="Class_I_gatase-like"/>
</dbReference>
<dbReference type="EC" id="3.4.17.13" evidence="10"/>
<reference evidence="11" key="1">
    <citation type="journal article" date="2014" name="Environ. Microbiol.">
        <title>Comparative genomics of the marine bacterial genus Glaciecola reveals the high degree of genomic diversity and genomic characteristic for cold adaptation.</title>
        <authorList>
            <person name="Qin Q.L."/>
            <person name="Xie B.B."/>
            <person name="Yu Y."/>
            <person name="Shu Y.L."/>
            <person name="Rong J.C."/>
            <person name="Zhang Y.J."/>
            <person name="Zhao D.L."/>
            <person name="Chen X.L."/>
            <person name="Zhang X.Y."/>
            <person name="Chen B."/>
            <person name="Zhou B.C."/>
            <person name="Zhang Y.Z."/>
        </authorList>
    </citation>
    <scope>NUCLEOTIDE SEQUENCE [LARGE SCALE GENOMIC DNA]</scope>
    <source>
        <strain evidence="11">LMG 21857</strain>
    </source>
</reference>
<proteinExistence type="inferred from homology"/>
<feature type="signal peptide" evidence="7">
    <location>
        <begin position="1"/>
        <end position="26"/>
    </location>
</feature>
<dbReference type="Proteomes" id="UP000006322">
    <property type="component" value="Unassembled WGS sequence"/>
</dbReference>
<keyword evidence="11" id="KW-1185">Reference proteome</keyword>
<comment type="caution">
    <text evidence="10">The sequence shown here is derived from an EMBL/GenBank/DDBJ whole genome shotgun (WGS) entry which is preliminary data.</text>
</comment>
<dbReference type="GO" id="GO:0106415">
    <property type="term" value="F:muramoyltetrapeptide carboxypeptidase activity"/>
    <property type="evidence" value="ECO:0007669"/>
    <property type="project" value="UniProtKB-EC"/>
</dbReference>
<dbReference type="GO" id="GO:0006508">
    <property type="term" value="P:proteolysis"/>
    <property type="evidence" value="ECO:0007669"/>
    <property type="project" value="UniProtKB-KW"/>
</dbReference>
<dbReference type="Pfam" id="PF02016">
    <property type="entry name" value="Peptidase_S66"/>
    <property type="match status" value="1"/>
</dbReference>
<dbReference type="CDD" id="cd07025">
    <property type="entry name" value="Peptidase_S66"/>
    <property type="match status" value="1"/>
</dbReference>
<dbReference type="Gene3D" id="3.50.30.60">
    <property type="entry name" value="LD-carboxypeptidase A C-terminal domain-like"/>
    <property type="match status" value="1"/>
</dbReference>
<dbReference type="PIRSF" id="PIRSF028757">
    <property type="entry name" value="LD-carboxypeptidase"/>
    <property type="match status" value="1"/>
</dbReference>
<protein>
    <submittedName>
        <fullName evidence="10">Muramoyltetrapeptide carboxypeptidase</fullName>
        <ecNumber evidence="10">3.4.17.13</ecNumber>
    </submittedName>
</protein>
<accession>K6YJW7</accession>
<evidence type="ECO:0000256" key="3">
    <source>
        <dbReference type="ARBA" id="ARBA00022670"/>
    </source>
</evidence>